<name>F2K8H7_PSEBN</name>
<reference evidence="2 3" key="1">
    <citation type="journal article" date="2011" name="J. Bacteriol.">
        <title>Complete genome sequence of a beneficial plant root-associated bacterium, Pseudomonas brassicacearum.</title>
        <authorList>
            <person name="Ortet P."/>
            <person name="Barakat M."/>
            <person name="Lalaouna D."/>
            <person name="Fochesato S."/>
            <person name="Barbe V."/>
            <person name="Vacherie B."/>
            <person name="Santaella C."/>
            <person name="Heulin T."/>
            <person name="Achouak W."/>
        </authorList>
    </citation>
    <scope>NUCLEOTIDE SEQUENCE [LARGE SCALE GENOMIC DNA]</scope>
    <source>
        <strain evidence="2 3">NFM421</strain>
    </source>
</reference>
<proteinExistence type="predicted"/>
<dbReference type="Proteomes" id="UP000006692">
    <property type="component" value="Chromosome"/>
</dbReference>
<evidence type="ECO:0000313" key="3">
    <source>
        <dbReference type="Proteomes" id="UP000006692"/>
    </source>
</evidence>
<organism evidence="2 3">
    <name type="scientific">Pseudomonas brassicacearum (strain NFM421)</name>
    <dbReference type="NCBI Taxonomy" id="994484"/>
    <lineage>
        <taxon>Bacteria</taxon>
        <taxon>Pseudomonadati</taxon>
        <taxon>Pseudomonadota</taxon>
        <taxon>Gammaproteobacteria</taxon>
        <taxon>Pseudomonadales</taxon>
        <taxon>Pseudomonadaceae</taxon>
        <taxon>Pseudomonas</taxon>
    </lineage>
</organism>
<dbReference type="EMBL" id="CP002585">
    <property type="protein sequence ID" value="AEA67133.1"/>
    <property type="molecule type" value="Genomic_DNA"/>
</dbReference>
<accession>F2K8H7</accession>
<dbReference type="KEGG" id="pba:PSEBR_m339"/>
<evidence type="ECO:0000256" key="1">
    <source>
        <dbReference type="SAM" id="MobiDB-lite"/>
    </source>
</evidence>
<sequence>MISNELFIEKRVLPGAFDALPQSATQASHNAVGTARRSAFSGSEAVMRSQSSERVPSLREVVGASTVSGTSGAWPRE</sequence>
<dbReference type="AlphaFoldDB" id="F2K8H7"/>
<reference key="2">
    <citation type="submission" date="2011-03" db="EMBL/GenBank/DDBJ databases">
        <title>Complete Genome Sequence of a beneficial plant roots-associated bacterium Pseudomonas brassicacearum.</title>
        <authorList>
            <person name="Ortet P."/>
            <person name="Barakat M."/>
            <person name="Lalaouna D."/>
            <person name="Fochesato S."/>
            <person name="Barbe V."/>
            <person name="Santaella C."/>
            <person name="Heulin T."/>
            <person name="Achouak W."/>
        </authorList>
    </citation>
    <scope>NUCLEOTIDE SEQUENCE</scope>
    <source>
        <strain>NFM421</strain>
    </source>
</reference>
<dbReference type="STRING" id="994484.PSEBR_m339"/>
<protein>
    <submittedName>
        <fullName evidence="2">Uncharacterized protein</fullName>
    </submittedName>
</protein>
<dbReference type="HOGENOM" id="CLU_2635320_0_0_6"/>
<gene>
    <name evidence="2" type="ORF">PSEBR_m339</name>
</gene>
<feature type="region of interest" description="Disordered" evidence="1">
    <location>
        <begin position="41"/>
        <end position="77"/>
    </location>
</feature>
<evidence type="ECO:0000313" key="2">
    <source>
        <dbReference type="EMBL" id="AEA67133.1"/>
    </source>
</evidence>